<evidence type="ECO:0000256" key="2">
    <source>
        <dbReference type="ARBA" id="ARBA00022723"/>
    </source>
</evidence>
<organism evidence="9 10">
    <name type="scientific">Nephila pilipes</name>
    <name type="common">Giant wood spider</name>
    <name type="synonym">Nephila maculata</name>
    <dbReference type="NCBI Taxonomy" id="299642"/>
    <lineage>
        <taxon>Eukaryota</taxon>
        <taxon>Metazoa</taxon>
        <taxon>Ecdysozoa</taxon>
        <taxon>Arthropoda</taxon>
        <taxon>Chelicerata</taxon>
        <taxon>Arachnida</taxon>
        <taxon>Araneae</taxon>
        <taxon>Araneomorphae</taxon>
        <taxon>Entelegynae</taxon>
        <taxon>Araneoidea</taxon>
        <taxon>Nephilidae</taxon>
        <taxon>Nephila</taxon>
    </lineage>
</organism>
<protein>
    <recommendedName>
        <fullName evidence="8">C2H2-type domain-containing protein</fullName>
    </recommendedName>
</protein>
<dbReference type="GO" id="GO:0010468">
    <property type="term" value="P:regulation of gene expression"/>
    <property type="evidence" value="ECO:0007669"/>
    <property type="project" value="TreeGrafter"/>
</dbReference>
<feature type="domain" description="C2H2-type" evidence="8">
    <location>
        <begin position="148"/>
        <end position="175"/>
    </location>
</feature>
<dbReference type="InterPro" id="IPR013087">
    <property type="entry name" value="Znf_C2H2_type"/>
</dbReference>
<dbReference type="SUPFAM" id="SSF57667">
    <property type="entry name" value="beta-beta-alpha zinc fingers"/>
    <property type="match status" value="4"/>
</dbReference>
<dbReference type="PROSITE" id="PS50157">
    <property type="entry name" value="ZINC_FINGER_C2H2_2"/>
    <property type="match status" value="6"/>
</dbReference>
<comment type="subcellular location">
    <subcellularLocation>
        <location evidence="1">Nucleus</location>
    </subcellularLocation>
</comment>
<evidence type="ECO:0000313" key="10">
    <source>
        <dbReference type="Proteomes" id="UP000887013"/>
    </source>
</evidence>
<dbReference type="EMBL" id="BMAW01011172">
    <property type="protein sequence ID" value="GFT22352.1"/>
    <property type="molecule type" value="Genomic_DNA"/>
</dbReference>
<dbReference type="Pfam" id="PF00096">
    <property type="entry name" value="zf-C2H2"/>
    <property type="match status" value="3"/>
</dbReference>
<dbReference type="PROSITE" id="PS00028">
    <property type="entry name" value="ZINC_FINGER_C2H2_1"/>
    <property type="match status" value="6"/>
</dbReference>
<evidence type="ECO:0000256" key="1">
    <source>
        <dbReference type="ARBA" id="ARBA00004123"/>
    </source>
</evidence>
<dbReference type="FunFam" id="3.30.160.60:FF:000446">
    <property type="entry name" value="Zinc finger protein"/>
    <property type="match status" value="1"/>
</dbReference>
<keyword evidence="5" id="KW-0862">Zinc</keyword>
<dbReference type="PANTHER" id="PTHR16515:SF66">
    <property type="entry name" value="C2H2-TYPE DOMAIN-CONTAINING PROTEIN"/>
    <property type="match status" value="1"/>
</dbReference>
<keyword evidence="6" id="KW-0539">Nucleus</keyword>
<accession>A0A8X6NNK9</accession>
<feature type="domain" description="C2H2-type" evidence="8">
    <location>
        <begin position="63"/>
        <end position="90"/>
    </location>
</feature>
<reference evidence="9" key="1">
    <citation type="submission" date="2020-08" db="EMBL/GenBank/DDBJ databases">
        <title>Multicomponent nature underlies the extraordinary mechanical properties of spider dragline silk.</title>
        <authorList>
            <person name="Kono N."/>
            <person name="Nakamura H."/>
            <person name="Mori M."/>
            <person name="Yoshida Y."/>
            <person name="Ohtoshi R."/>
            <person name="Malay A.D."/>
            <person name="Moran D.A.P."/>
            <person name="Tomita M."/>
            <person name="Numata K."/>
            <person name="Arakawa K."/>
        </authorList>
    </citation>
    <scope>NUCLEOTIDE SEQUENCE</scope>
</reference>
<dbReference type="AlphaFoldDB" id="A0A8X6NNK9"/>
<evidence type="ECO:0000256" key="3">
    <source>
        <dbReference type="ARBA" id="ARBA00022737"/>
    </source>
</evidence>
<name>A0A8X6NNK9_NEPPI</name>
<gene>
    <name evidence="9" type="ORF">NPIL_418201</name>
</gene>
<dbReference type="Proteomes" id="UP000887013">
    <property type="component" value="Unassembled WGS sequence"/>
</dbReference>
<feature type="domain" description="C2H2-type" evidence="8">
    <location>
        <begin position="91"/>
        <end position="118"/>
    </location>
</feature>
<proteinExistence type="predicted"/>
<dbReference type="SMART" id="SM00355">
    <property type="entry name" value="ZnF_C2H2"/>
    <property type="match status" value="7"/>
</dbReference>
<dbReference type="InterPro" id="IPR036236">
    <property type="entry name" value="Znf_C2H2_sf"/>
</dbReference>
<keyword evidence="10" id="KW-1185">Reference proteome</keyword>
<dbReference type="OrthoDB" id="6473806at2759"/>
<feature type="domain" description="C2H2-type" evidence="8">
    <location>
        <begin position="205"/>
        <end position="232"/>
    </location>
</feature>
<dbReference type="GO" id="GO:0008270">
    <property type="term" value="F:zinc ion binding"/>
    <property type="evidence" value="ECO:0007669"/>
    <property type="project" value="UniProtKB-KW"/>
</dbReference>
<feature type="domain" description="C2H2-type" evidence="8">
    <location>
        <begin position="119"/>
        <end position="147"/>
    </location>
</feature>
<dbReference type="PANTHER" id="PTHR16515">
    <property type="entry name" value="PR DOMAIN ZINC FINGER PROTEIN"/>
    <property type="match status" value="1"/>
</dbReference>
<sequence>MSESEEEFDIICIACNGKLGNGTTGNDRLQVLSYWAKCNLCNESLCNLAFKRNKGNRFQKSFHSCPKCDKRFASKQTLRNHSYEHNDEWPYRCSKCYKGIALRGHLRRHMISHSDDRNFQCTYCPSKLKSKHGLRKHTALYHTGGGEWKCSTCSKRFFNKAALEVHKRSHSEYKEFECSLCDSRFKHKTSLGVHIRMLHTRDSLQRCKICKKEFSCKSKLRTHMGFHDVRKKYKCKYCTYGFNSEQALTNHMWNFCKESNLDNQSNPIIESRQLG</sequence>
<keyword evidence="2" id="KW-0479">Metal-binding</keyword>
<keyword evidence="3" id="KW-0677">Repeat</keyword>
<evidence type="ECO:0000259" key="8">
    <source>
        <dbReference type="PROSITE" id="PS50157"/>
    </source>
</evidence>
<evidence type="ECO:0000256" key="7">
    <source>
        <dbReference type="PROSITE-ProRule" id="PRU00042"/>
    </source>
</evidence>
<dbReference type="GO" id="GO:0005634">
    <property type="term" value="C:nucleus"/>
    <property type="evidence" value="ECO:0007669"/>
    <property type="project" value="UniProtKB-SubCell"/>
</dbReference>
<evidence type="ECO:0000313" key="9">
    <source>
        <dbReference type="EMBL" id="GFT22352.1"/>
    </source>
</evidence>
<evidence type="ECO:0000256" key="4">
    <source>
        <dbReference type="ARBA" id="ARBA00022771"/>
    </source>
</evidence>
<dbReference type="InterPro" id="IPR050331">
    <property type="entry name" value="Zinc_finger"/>
</dbReference>
<evidence type="ECO:0000256" key="5">
    <source>
        <dbReference type="ARBA" id="ARBA00022833"/>
    </source>
</evidence>
<dbReference type="Pfam" id="PF13912">
    <property type="entry name" value="zf-C2H2_6"/>
    <property type="match status" value="1"/>
</dbReference>
<keyword evidence="4 7" id="KW-0863">Zinc-finger</keyword>
<comment type="caution">
    <text evidence="9">The sequence shown here is derived from an EMBL/GenBank/DDBJ whole genome shotgun (WGS) entry which is preliminary data.</text>
</comment>
<feature type="domain" description="C2H2-type" evidence="8">
    <location>
        <begin position="176"/>
        <end position="204"/>
    </location>
</feature>
<evidence type="ECO:0000256" key="6">
    <source>
        <dbReference type="ARBA" id="ARBA00023242"/>
    </source>
</evidence>
<dbReference type="Gene3D" id="3.30.160.60">
    <property type="entry name" value="Classic Zinc Finger"/>
    <property type="match status" value="5"/>
</dbReference>